<organism evidence="2 3">
    <name type="scientific">Pantoea ananas</name>
    <name type="common">Erwinia uredovora</name>
    <dbReference type="NCBI Taxonomy" id="553"/>
    <lineage>
        <taxon>Bacteria</taxon>
        <taxon>Pseudomonadati</taxon>
        <taxon>Pseudomonadota</taxon>
        <taxon>Gammaproteobacteria</taxon>
        <taxon>Enterobacterales</taxon>
        <taxon>Erwiniaceae</taxon>
        <taxon>Pantoea</taxon>
    </lineage>
</organism>
<name>A0AAJ1CZI8_PANAN</name>
<dbReference type="SUPFAM" id="SSF54427">
    <property type="entry name" value="NTF2-like"/>
    <property type="match status" value="1"/>
</dbReference>
<protein>
    <recommendedName>
        <fullName evidence="1">SnoaL-like domain-containing protein</fullName>
    </recommendedName>
</protein>
<feature type="domain" description="SnoaL-like" evidence="1">
    <location>
        <begin position="29"/>
        <end position="124"/>
    </location>
</feature>
<evidence type="ECO:0000313" key="3">
    <source>
        <dbReference type="Proteomes" id="UP001208888"/>
    </source>
</evidence>
<accession>A0AAJ1CZI8</accession>
<reference evidence="2" key="1">
    <citation type="submission" date="2022-06" db="EMBL/GenBank/DDBJ databases">
        <title>Dynamics of rice microbiomes reveals core vertical transmitted seed endophytes.</title>
        <authorList>
            <person name="Liao K."/>
            <person name="Zhang X."/>
        </authorList>
    </citation>
    <scope>NUCLEOTIDE SEQUENCE</scope>
    <source>
        <strain evidence="2">JT1-17</strain>
    </source>
</reference>
<gene>
    <name evidence="2" type="ORF">NB703_002607</name>
</gene>
<dbReference type="Pfam" id="PF12680">
    <property type="entry name" value="SnoaL_2"/>
    <property type="match status" value="1"/>
</dbReference>
<dbReference type="InterPro" id="IPR037401">
    <property type="entry name" value="SnoaL-like"/>
</dbReference>
<dbReference type="RefSeq" id="WP_028724303.1">
    <property type="nucleotide sequence ID" value="NZ_CP099542.1"/>
</dbReference>
<dbReference type="EMBL" id="JANFVX010000009">
    <property type="protein sequence ID" value="MCW0344514.1"/>
    <property type="molecule type" value="Genomic_DNA"/>
</dbReference>
<evidence type="ECO:0000259" key="1">
    <source>
        <dbReference type="Pfam" id="PF12680"/>
    </source>
</evidence>
<dbReference type="Proteomes" id="UP001208888">
    <property type="component" value="Unassembled WGS sequence"/>
</dbReference>
<sequence length="147" mass="16408">MTLKTDYFPELTTLVRQALYQHLRPETPTLLSMMSDDILFEFPYALPGSVPSIKGKSALAAHLAQIAGLISLESMTLHNTVIDPYAKRAVLEISCRGIAPETGNRYDQQYVCVLTLQDGLISHWRDYWNPLIVLNALGQQTNTGENS</sequence>
<dbReference type="AlphaFoldDB" id="A0AAJ1CZI8"/>
<dbReference type="Gene3D" id="3.10.450.50">
    <property type="match status" value="1"/>
</dbReference>
<comment type="caution">
    <text evidence="2">The sequence shown here is derived from an EMBL/GenBank/DDBJ whole genome shotgun (WGS) entry which is preliminary data.</text>
</comment>
<proteinExistence type="predicted"/>
<evidence type="ECO:0000313" key="2">
    <source>
        <dbReference type="EMBL" id="MCW0344514.1"/>
    </source>
</evidence>
<dbReference type="InterPro" id="IPR032710">
    <property type="entry name" value="NTF2-like_dom_sf"/>
</dbReference>